<evidence type="ECO:0000313" key="2">
    <source>
        <dbReference type="Proteomes" id="UP000008311"/>
    </source>
</evidence>
<protein>
    <submittedName>
        <fullName evidence="1">Uncharacterized protein</fullName>
    </submittedName>
</protein>
<dbReference type="InParanoid" id="B9SFP6"/>
<name>B9SFP6_RICCO</name>
<keyword evidence="2" id="KW-1185">Reference proteome</keyword>
<dbReference type="Proteomes" id="UP000008311">
    <property type="component" value="Unassembled WGS sequence"/>
</dbReference>
<organism evidence="1 2">
    <name type="scientific">Ricinus communis</name>
    <name type="common">Castor bean</name>
    <dbReference type="NCBI Taxonomy" id="3988"/>
    <lineage>
        <taxon>Eukaryota</taxon>
        <taxon>Viridiplantae</taxon>
        <taxon>Streptophyta</taxon>
        <taxon>Embryophyta</taxon>
        <taxon>Tracheophyta</taxon>
        <taxon>Spermatophyta</taxon>
        <taxon>Magnoliopsida</taxon>
        <taxon>eudicotyledons</taxon>
        <taxon>Gunneridae</taxon>
        <taxon>Pentapetalae</taxon>
        <taxon>rosids</taxon>
        <taxon>fabids</taxon>
        <taxon>Malpighiales</taxon>
        <taxon>Euphorbiaceae</taxon>
        <taxon>Acalyphoideae</taxon>
        <taxon>Acalypheae</taxon>
        <taxon>Ricinus</taxon>
    </lineage>
</organism>
<dbReference type="EMBL" id="EQ973946">
    <property type="protein sequence ID" value="EEF37535.1"/>
    <property type="molecule type" value="Genomic_DNA"/>
</dbReference>
<evidence type="ECO:0000313" key="1">
    <source>
        <dbReference type="EMBL" id="EEF37535.1"/>
    </source>
</evidence>
<sequence>MDHDGPQECCQMRKVNPGGKKCSCPGPRVDIPVVLRISSLVQNPVSNVDCAKDMLEWKCPSSLGMSSQLLLTQIEALPFLISSLNTLFL</sequence>
<proteinExistence type="predicted"/>
<dbReference type="AlphaFoldDB" id="B9SFP6"/>
<gene>
    <name evidence="1" type="ORF">RCOM_1223540</name>
</gene>
<reference evidence="2" key="1">
    <citation type="journal article" date="2010" name="Nat. Biotechnol.">
        <title>Draft genome sequence of the oilseed species Ricinus communis.</title>
        <authorList>
            <person name="Chan A.P."/>
            <person name="Crabtree J."/>
            <person name="Zhao Q."/>
            <person name="Lorenzi H."/>
            <person name="Orvis J."/>
            <person name="Puiu D."/>
            <person name="Melake-Berhan A."/>
            <person name="Jones K.M."/>
            <person name="Redman J."/>
            <person name="Chen G."/>
            <person name="Cahoon E.B."/>
            <person name="Gedil M."/>
            <person name="Stanke M."/>
            <person name="Haas B.J."/>
            <person name="Wortman J.R."/>
            <person name="Fraser-Liggett C.M."/>
            <person name="Ravel J."/>
            <person name="Rabinowicz P.D."/>
        </authorList>
    </citation>
    <scope>NUCLEOTIDE SEQUENCE [LARGE SCALE GENOMIC DNA]</scope>
    <source>
        <strain evidence="2">cv. Hale</strain>
    </source>
</reference>
<accession>B9SFP6</accession>